<gene>
    <name evidence="2" type="ORF">SAMN03080599_01194</name>
</gene>
<organism evidence="2 3">
    <name type="scientific">Acidaminobacter hydrogenoformans DSM 2784</name>
    <dbReference type="NCBI Taxonomy" id="1120920"/>
    <lineage>
        <taxon>Bacteria</taxon>
        <taxon>Bacillati</taxon>
        <taxon>Bacillota</taxon>
        <taxon>Clostridia</taxon>
        <taxon>Peptostreptococcales</taxon>
        <taxon>Acidaminobacteraceae</taxon>
        <taxon>Acidaminobacter</taxon>
    </lineage>
</organism>
<feature type="transmembrane region" description="Helical" evidence="1">
    <location>
        <begin position="23"/>
        <end position="40"/>
    </location>
</feature>
<name>A0A1G5RY86_9FIRM</name>
<keyword evidence="1" id="KW-1133">Transmembrane helix</keyword>
<reference evidence="2 3" key="1">
    <citation type="submission" date="2016-10" db="EMBL/GenBank/DDBJ databases">
        <authorList>
            <person name="de Groot N.N."/>
        </authorList>
    </citation>
    <scope>NUCLEOTIDE SEQUENCE [LARGE SCALE GENOMIC DNA]</scope>
    <source>
        <strain evidence="2 3">DSM 2784</strain>
    </source>
</reference>
<accession>A0A1G5RY86</accession>
<dbReference type="EMBL" id="FMWL01000004">
    <property type="protein sequence ID" value="SCZ78289.1"/>
    <property type="molecule type" value="Genomic_DNA"/>
</dbReference>
<proteinExistence type="predicted"/>
<evidence type="ECO:0000313" key="2">
    <source>
        <dbReference type="EMBL" id="SCZ78289.1"/>
    </source>
</evidence>
<dbReference type="SUPFAM" id="SSF48452">
    <property type="entry name" value="TPR-like"/>
    <property type="match status" value="1"/>
</dbReference>
<dbReference type="Pfam" id="PF13181">
    <property type="entry name" value="TPR_8"/>
    <property type="match status" value="1"/>
</dbReference>
<evidence type="ECO:0000256" key="1">
    <source>
        <dbReference type="SAM" id="Phobius"/>
    </source>
</evidence>
<keyword evidence="1" id="KW-0472">Membrane</keyword>
<dbReference type="Proteomes" id="UP000199208">
    <property type="component" value="Unassembled WGS sequence"/>
</dbReference>
<sequence length="208" mass="23176">MKLALTLTYAAIAVYFYFTGNQGLAALFVMAALFIGFAIVRQGSVALAIKAIRDNNLQKAKFHVKETIRPEWLSPAYRSYHFMAKGYVEASEGKTDEAIESFETSLTHKVRHADDLSIVKFQLAVLYAEKQDFETAKALIAEVKNLNPNPNLLEQVKKAEKKLKAATSGRVKFSKSDEGLEAEDEVEAEAQIEDRSVDEVVVEAEKEV</sequence>
<evidence type="ECO:0000313" key="3">
    <source>
        <dbReference type="Proteomes" id="UP000199208"/>
    </source>
</evidence>
<dbReference type="InterPro" id="IPR019734">
    <property type="entry name" value="TPR_rpt"/>
</dbReference>
<keyword evidence="1" id="KW-0812">Transmembrane</keyword>
<dbReference type="AlphaFoldDB" id="A0A1G5RY86"/>
<keyword evidence="3" id="KW-1185">Reference proteome</keyword>
<dbReference type="Gene3D" id="1.25.40.10">
    <property type="entry name" value="Tetratricopeptide repeat domain"/>
    <property type="match status" value="1"/>
</dbReference>
<dbReference type="STRING" id="1120920.SAMN03080599_01194"/>
<protein>
    <submittedName>
        <fullName evidence="2">Uncharacterized protein</fullName>
    </submittedName>
</protein>
<dbReference type="InterPro" id="IPR011990">
    <property type="entry name" value="TPR-like_helical_dom_sf"/>
</dbReference>